<dbReference type="AlphaFoldDB" id="A0A6C0CS44"/>
<protein>
    <recommendedName>
        <fullName evidence="3">MYM-type domain-containing protein</fullName>
    </recommendedName>
</protein>
<dbReference type="EMBL" id="MN739469">
    <property type="protein sequence ID" value="QHT06509.1"/>
    <property type="molecule type" value="Genomic_DNA"/>
</dbReference>
<evidence type="ECO:0008006" key="3">
    <source>
        <dbReference type="Google" id="ProtNLM"/>
    </source>
</evidence>
<feature type="region of interest" description="Disordered" evidence="1">
    <location>
        <begin position="1"/>
        <end position="60"/>
    </location>
</feature>
<reference evidence="2" key="1">
    <citation type="journal article" date="2020" name="Nature">
        <title>Giant virus diversity and host interactions through global metagenomics.</title>
        <authorList>
            <person name="Schulz F."/>
            <person name="Roux S."/>
            <person name="Paez-Espino D."/>
            <person name="Jungbluth S."/>
            <person name="Walsh D.A."/>
            <person name="Denef V.J."/>
            <person name="McMahon K.D."/>
            <person name="Konstantinidis K.T."/>
            <person name="Eloe-Fadrosh E.A."/>
            <person name="Kyrpides N.C."/>
            <person name="Woyke T."/>
        </authorList>
    </citation>
    <scope>NUCLEOTIDE SEQUENCE</scope>
    <source>
        <strain evidence="2">GVMAG-M-3300021425-30</strain>
    </source>
</reference>
<sequence>MPRKAKKVIEDTTSNNESAEKPAAKPKRKRSKTTKSKSNSSDEPKIPKKRGRKPKGGKVITAITPTENVIVPEPNIILHLKCGISDLKETEFFSSKCLKYDPSNISKIDSYQFDAKTDLNFEVIEKNKQNIVIKETKDSTQENTSSSSCSDNEIINAKIKSLAVNLHTNNISDKKSACFGCTCDFDNPPIYLPKYQLNGSYHVYGCFCSPECACYYLFNQSNIDESTRFERYHLLNHIYCKIYNYEKNIKPAPDPFYTLDKFYGNLSIQEYRKLLKNDRLLLVVDKPLTRSLPELHEDNDEFTISNKAISSKFKLRRGNKKQSKADILSSTFNLS</sequence>
<organism evidence="2">
    <name type="scientific">viral metagenome</name>
    <dbReference type="NCBI Taxonomy" id="1070528"/>
    <lineage>
        <taxon>unclassified sequences</taxon>
        <taxon>metagenomes</taxon>
        <taxon>organismal metagenomes</taxon>
    </lineage>
</organism>
<feature type="compositionally biased region" description="Basic residues" evidence="1">
    <location>
        <begin position="24"/>
        <end position="35"/>
    </location>
</feature>
<accession>A0A6C0CS44</accession>
<evidence type="ECO:0000256" key="1">
    <source>
        <dbReference type="SAM" id="MobiDB-lite"/>
    </source>
</evidence>
<evidence type="ECO:0000313" key="2">
    <source>
        <dbReference type="EMBL" id="QHT06509.1"/>
    </source>
</evidence>
<name>A0A6C0CS44_9ZZZZ</name>
<proteinExistence type="predicted"/>
<feature type="compositionally biased region" description="Basic residues" evidence="1">
    <location>
        <begin position="47"/>
        <end position="56"/>
    </location>
</feature>